<evidence type="ECO:0008006" key="4">
    <source>
        <dbReference type="Google" id="ProtNLM"/>
    </source>
</evidence>
<dbReference type="AlphaFoldDB" id="A0A1F5X544"/>
<reference evidence="2 3" key="1">
    <citation type="journal article" date="2016" name="Nat. Commun.">
        <title>Thousands of microbial genomes shed light on interconnected biogeochemical processes in an aquifer system.</title>
        <authorList>
            <person name="Anantharaman K."/>
            <person name="Brown C.T."/>
            <person name="Hug L.A."/>
            <person name="Sharon I."/>
            <person name="Castelle C.J."/>
            <person name="Probst A.J."/>
            <person name="Thomas B.C."/>
            <person name="Singh A."/>
            <person name="Wilkins M.J."/>
            <person name="Karaoz U."/>
            <person name="Brodie E.L."/>
            <person name="Williams K.H."/>
            <person name="Hubbard S.S."/>
            <person name="Banfield J.F."/>
        </authorList>
    </citation>
    <scope>NUCLEOTIDE SEQUENCE [LARGE SCALE GENOMIC DNA]</scope>
</reference>
<gene>
    <name evidence="2" type="ORF">A2924_04490</name>
</gene>
<evidence type="ECO:0000313" key="3">
    <source>
        <dbReference type="Proteomes" id="UP000178046"/>
    </source>
</evidence>
<evidence type="ECO:0000313" key="2">
    <source>
        <dbReference type="EMBL" id="OGF82980.1"/>
    </source>
</evidence>
<accession>A0A1F5X544</accession>
<keyword evidence="1" id="KW-1133">Transmembrane helix</keyword>
<keyword evidence="1" id="KW-0812">Transmembrane</keyword>
<dbReference type="Proteomes" id="UP000178046">
    <property type="component" value="Unassembled WGS sequence"/>
</dbReference>
<feature type="transmembrane region" description="Helical" evidence="1">
    <location>
        <begin position="36"/>
        <end position="58"/>
    </location>
</feature>
<name>A0A1F5X544_9BACT</name>
<feature type="transmembrane region" description="Helical" evidence="1">
    <location>
        <begin position="7"/>
        <end position="30"/>
    </location>
</feature>
<proteinExistence type="predicted"/>
<organism evidence="2 3">
    <name type="scientific">Candidatus Giovannonibacteria bacterium RIFCSPLOWO2_01_FULL_44_16</name>
    <dbReference type="NCBI Taxonomy" id="1798348"/>
    <lineage>
        <taxon>Bacteria</taxon>
        <taxon>Candidatus Giovannoniibacteriota</taxon>
    </lineage>
</organism>
<comment type="caution">
    <text evidence="2">The sequence shown here is derived from an EMBL/GenBank/DDBJ whole genome shotgun (WGS) entry which is preliminary data.</text>
</comment>
<protein>
    <recommendedName>
        <fullName evidence="4">DUF378 domain-containing protein</fullName>
    </recommendedName>
</protein>
<evidence type="ECO:0000256" key="1">
    <source>
        <dbReference type="SAM" id="Phobius"/>
    </source>
</evidence>
<keyword evidence="1" id="KW-0472">Membrane</keyword>
<sequence length="63" mass="6822">MGYKWLILGAVICIISGLGWFVMVILNVVSLGQFRIAANLFGYIAAASLPISVVLAIVDRKKK</sequence>
<dbReference type="EMBL" id="MFIA01000009">
    <property type="protein sequence ID" value="OGF82980.1"/>
    <property type="molecule type" value="Genomic_DNA"/>
</dbReference>